<accession>A0A2P9HJW6</accession>
<dbReference type="RefSeq" id="WP_109368297.1">
    <property type="nucleotide sequence ID" value="NZ_OOFM01000005.1"/>
</dbReference>
<gene>
    <name evidence="1" type="ORF">OHAE_308</name>
</gene>
<protein>
    <submittedName>
        <fullName evidence="1">Uncharacterized protein</fullName>
    </submittedName>
</protein>
<dbReference type="AlphaFoldDB" id="A0A2P9HJW6"/>
<dbReference type="EMBL" id="OOFM01000005">
    <property type="protein sequence ID" value="SPL64441.1"/>
    <property type="molecule type" value="Genomic_DNA"/>
</dbReference>
<dbReference type="Proteomes" id="UP000246073">
    <property type="component" value="Unassembled WGS sequence"/>
</dbReference>
<reference evidence="2" key="1">
    <citation type="submission" date="2017-12" db="EMBL/GenBank/DDBJ databases">
        <authorList>
            <person name="Diaz M."/>
        </authorList>
    </citation>
    <scope>NUCLEOTIDE SEQUENCE [LARGE SCALE GENOMIC DNA]</scope>
    <source>
        <strain evidence="2">FI11154</strain>
    </source>
</reference>
<proteinExistence type="predicted"/>
<name>A0A2P9HJW6_9HYPH</name>
<evidence type="ECO:0000313" key="1">
    <source>
        <dbReference type="EMBL" id="SPL64441.1"/>
    </source>
</evidence>
<organism evidence="1 2">
    <name type="scientific">Ochrobactrum soli</name>
    <dbReference type="NCBI Taxonomy" id="2448455"/>
    <lineage>
        <taxon>Bacteria</taxon>
        <taxon>Pseudomonadati</taxon>
        <taxon>Pseudomonadota</taxon>
        <taxon>Alphaproteobacteria</taxon>
        <taxon>Hyphomicrobiales</taxon>
        <taxon>Brucellaceae</taxon>
        <taxon>Brucella/Ochrobactrum group</taxon>
        <taxon>Ochrobactrum</taxon>
    </lineage>
</organism>
<sequence>MNVFYDVDKAVADFRSSMTAVMSKVTDPEMAAQLRSVDVQSEFIRWSLTEMNIGTSQDDLVHATAALIANCINNIVANTDWEHGSTLIPRLFNMLQNDTGETVSEVHVGNIIGGRA</sequence>
<evidence type="ECO:0000313" key="2">
    <source>
        <dbReference type="Proteomes" id="UP000246073"/>
    </source>
</evidence>